<protein>
    <submittedName>
        <fullName evidence="1">Carboxypeptidase regulatory-like domain-containing protein</fullName>
    </submittedName>
</protein>
<organism evidence="1 2">
    <name type="scientific">Corallococcus sicarius</name>
    <dbReference type="NCBI Taxonomy" id="2316726"/>
    <lineage>
        <taxon>Bacteria</taxon>
        <taxon>Pseudomonadati</taxon>
        <taxon>Myxococcota</taxon>
        <taxon>Myxococcia</taxon>
        <taxon>Myxococcales</taxon>
        <taxon>Cystobacterineae</taxon>
        <taxon>Myxococcaceae</taxon>
        <taxon>Corallococcus</taxon>
    </lineage>
</organism>
<dbReference type="InterPro" id="IPR008969">
    <property type="entry name" value="CarboxyPept-like_regulatory"/>
</dbReference>
<dbReference type="AlphaFoldDB" id="A0A3A8MZB3"/>
<sequence>MKKFLMMAVLPLLVGGCGSDETDANNDGVVDGIRDPNNVSVVVPSTPKGTVSGQVLGTNLMPLADVTVSMTIGSQTSPKTATTDAAGNFVMTDVPAAAQVLLTFSKTGYATLRATSTVPAEAGTVPINNGNASFGPITLAQLNSSLRFHVVTPDGRPAAGAKGTLEVDKAGSIILGNYETGTSVVSKVYVEATADEQGVLTFTGVPSGAELARLNGSYNLWVSPLDANGDGAPETGGFVTSYSGSSIVSTSVTRVINLPYTRPQGGALFIESSNVSSLKAPVSTDPLNNMVRPGEPVYVYFNQPVQPGSMLVRLTDEYAKESLPVTATVNNGGYSATISPGAGVVQEGKEYNLFVRAVSAEGGTNLTQTGFFFGGSQATPKAVTIAELRYQEKDLPPAATATQLNAGETVYVSFSAPLKNLSGYDVQVFFDADIDGNGRKGEYSVGEVGNYSGQGFPLFINEPTGPYATRTPAEKPVFGIQPSTYSTRFSFVYPGSVALAPGQAKIVVAFSKQASNQGVNETYESIWGQPMNVDLEATGIVLQPAPTAAPAP</sequence>
<keyword evidence="1" id="KW-0121">Carboxypeptidase</keyword>
<gene>
    <name evidence="1" type="ORF">D7X12_29045</name>
</gene>
<dbReference type="EMBL" id="RAWG01000233">
    <property type="protein sequence ID" value="RKH37587.1"/>
    <property type="molecule type" value="Genomic_DNA"/>
</dbReference>
<dbReference type="Pfam" id="PF13620">
    <property type="entry name" value="CarboxypepD_reg"/>
    <property type="match status" value="1"/>
</dbReference>
<dbReference type="SUPFAM" id="SSF49464">
    <property type="entry name" value="Carboxypeptidase regulatory domain-like"/>
    <property type="match status" value="1"/>
</dbReference>
<comment type="caution">
    <text evidence="1">The sequence shown here is derived from an EMBL/GenBank/DDBJ whole genome shotgun (WGS) entry which is preliminary data.</text>
</comment>
<dbReference type="OrthoDB" id="5378308at2"/>
<dbReference type="RefSeq" id="WP_120628511.1">
    <property type="nucleotide sequence ID" value="NZ_RAWG01000233.1"/>
</dbReference>
<name>A0A3A8MZB3_9BACT</name>
<evidence type="ECO:0000313" key="2">
    <source>
        <dbReference type="Proteomes" id="UP000273405"/>
    </source>
</evidence>
<keyword evidence="2" id="KW-1185">Reference proteome</keyword>
<keyword evidence="1" id="KW-0378">Hydrolase</keyword>
<dbReference type="Gene3D" id="2.60.40.1120">
    <property type="entry name" value="Carboxypeptidase-like, regulatory domain"/>
    <property type="match status" value="1"/>
</dbReference>
<accession>A0A3A8MZB3</accession>
<reference evidence="2" key="1">
    <citation type="submission" date="2018-09" db="EMBL/GenBank/DDBJ databases">
        <authorList>
            <person name="Livingstone P.G."/>
            <person name="Whitworth D.E."/>
        </authorList>
    </citation>
    <scope>NUCLEOTIDE SEQUENCE [LARGE SCALE GENOMIC DNA]</scope>
    <source>
        <strain evidence="2">CA040B</strain>
    </source>
</reference>
<dbReference type="PROSITE" id="PS51257">
    <property type="entry name" value="PROKAR_LIPOPROTEIN"/>
    <property type="match status" value="1"/>
</dbReference>
<evidence type="ECO:0000313" key="1">
    <source>
        <dbReference type="EMBL" id="RKH37587.1"/>
    </source>
</evidence>
<dbReference type="GO" id="GO:0004180">
    <property type="term" value="F:carboxypeptidase activity"/>
    <property type="evidence" value="ECO:0007669"/>
    <property type="project" value="UniProtKB-KW"/>
</dbReference>
<keyword evidence="1" id="KW-0645">Protease</keyword>
<proteinExistence type="predicted"/>
<dbReference type="Proteomes" id="UP000273405">
    <property type="component" value="Unassembled WGS sequence"/>
</dbReference>